<reference evidence="3" key="1">
    <citation type="journal article" date="2019" name="Int. J. Syst. Evol. Microbiol.">
        <title>The Global Catalogue of Microorganisms (GCM) 10K type strain sequencing project: providing services to taxonomists for standard genome sequencing and annotation.</title>
        <authorList>
            <consortium name="The Broad Institute Genomics Platform"/>
            <consortium name="The Broad Institute Genome Sequencing Center for Infectious Disease"/>
            <person name="Wu L."/>
            <person name="Ma J."/>
        </authorList>
    </citation>
    <scope>NUCLEOTIDE SEQUENCE [LARGE SCALE GENOMIC DNA]</scope>
    <source>
        <strain evidence="3">CGMCC 4.7677</strain>
    </source>
</reference>
<comment type="caution">
    <text evidence="2">The sequence shown here is derived from an EMBL/GenBank/DDBJ whole genome shotgun (WGS) entry which is preliminary data.</text>
</comment>
<feature type="transmembrane region" description="Helical" evidence="1">
    <location>
        <begin position="24"/>
        <end position="47"/>
    </location>
</feature>
<accession>A0ABQ3JBI4</accession>
<evidence type="ECO:0000313" key="2">
    <source>
        <dbReference type="EMBL" id="GHF14518.1"/>
    </source>
</evidence>
<keyword evidence="3" id="KW-1185">Reference proteome</keyword>
<sequence>MSSWYGGSSGVLLAEVDVGSLESVVPGVVVVVVVAGLLVRLGWLVVVAAEDVSLVVSAAELGADVSVLSGAAEVVVVTSGVVLSSASAAGATVRVISAPLTTAAARRPKGLRKVTPLGVSRRAVTPTAPGARVITLLAEAHA</sequence>
<keyword evidence="1" id="KW-0812">Transmembrane</keyword>
<dbReference type="EMBL" id="BNAU01000007">
    <property type="protein sequence ID" value="GHF14518.1"/>
    <property type="molecule type" value="Genomic_DNA"/>
</dbReference>
<keyword evidence="1" id="KW-0472">Membrane</keyword>
<evidence type="ECO:0000313" key="3">
    <source>
        <dbReference type="Proteomes" id="UP000605897"/>
    </source>
</evidence>
<keyword evidence="1" id="KW-1133">Transmembrane helix</keyword>
<organism evidence="2 3">
    <name type="scientific">Amycolatopsis deserti</name>
    <dbReference type="NCBI Taxonomy" id="185696"/>
    <lineage>
        <taxon>Bacteria</taxon>
        <taxon>Bacillati</taxon>
        <taxon>Actinomycetota</taxon>
        <taxon>Actinomycetes</taxon>
        <taxon>Pseudonocardiales</taxon>
        <taxon>Pseudonocardiaceae</taxon>
        <taxon>Amycolatopsis</taxon>
    </lineage>
</organism>
<evidence type="ECO:0000256" key="1">
    <source>
        <dbReference type="SAM" id="Phobius"/>
    </source>
</evidence>
<gene>
    <name evidence="2" type="ORF">GCM10017786_55280</name>
</gene>
<proteinExistence type="predicted"/>
<dbReference type="Proteomes" id="UP000605897">
    <property type="component" value="Unassembled WGS sequence"/>
</dbReference>
<protein>
    <submittedName>
        <fullName evidence="2">Uncharacterized protein</fullName>
    </submittedName>
</protein>
<name>A0ABQ3JBI4_9PSEU</name>